<proteinExistence type="predicted"/>
<dbReference type="AlphaFoldDB" id="A0A927F4G2"/>
<name>A0A927F4G2_9BACT</name>
<dbReference type="Proteomes" id="UP000622317">
    <property type="component" value="Unassembled WGS sequence"/>
</dbReference>
<comment type="caution">
    <text evidence="4">The sequence shown here is derived from an EMBL/GenBank/DDBJ whole genome shotgun (WGS) entry which is preliminary data.</text>
</comment>
<keyword evidence="5" id="KW-1185">Reference proteome</keyword>
<dbReference type="Gene3D" id="3.40.50.720">
    <property type="entry name" value="NAD(P)-binding Rossmann-like Domain"/>
    <property type="match status" value="1"/>
</dbReference>
<protein>
    <submittedName>
        <fullName evidence="4">Gfo/Idh/MocA family oxidoreductase</fullName>
    </submittedName>
</protein>
<dbReference type="RefSeq" id="WP_191615027.1">
    <property type="nucleotide sequence ID" value="NZ_JACYFG010000002.1"/>
</dbReference>
<dbReference type="SUPFAM" id="SSF51735">
    <property type="entry name" value="NAD(P)-binding Rossmann-fold domains"/>
    <property type="match status" value="1"/>
</dbReference>
<dbReference type="SUPFAM" id="SSF55347">
    <property type="entry name" value="Glyceraldehyde-3-phosphate dehydrogenase-like, C-terminal domain"/>
    <property type="match status" value="1"/>
</dbReference>
<dbReference type="GO" id="GO:0000166">
    <property type="term" value="F:nucleotide binding"/>
    <property type="evidence" value="ECO:0007669"/>
    <property type="project" value="InterPro"/>
</dbReference>
<dbReference type="Pfam" id="PF22725">
    <property type="entry name" value="GFO_IDH_MocA_C3"/>
    <property type="match status" value="1"/>
</dbReference>
<sequence>MINTSTSPFSEPPRGPVRVGLVGVTGYGSAYFEALTRLVDLGRVAWGAVTIINPEETAEQIKFFEERSVPVFGDYLEMLEEGKGLIDWVCIPTGIGWHTRMVVESLARGYQVTVEKPLAPTLQDVAEIQEAERRSGISISVGFQYAYQKETWDIKKRLLAGEIGTVRRIDCLALWGRGGAYYSRNKWSGRLHDGESWILDSPLHNALCHLINLILFWSGDELGKEANIVKMQAETYRAKPIESYDTVRSVATMDSGIEAAVVLSHSAHQRFDPEIRIVGDRGEIVWRFIGDYEVEIAGERTRHPKLGQIAVRDHMFDNILDRMEGKPARICTSDLGRGTVKWVNTVHDTTEIQDIPRAYRRAIRDESGDVFDTVADLEYFAIRSFRERKTFKEVGAPWAVQPSAADVANYDAFLATYCEDPTEGEAVQRIAK</sequence>
<reference evidence="4" key="1">
    <citation type="submission" date="2020-09" db="EMBL/GenBank/DDBJ databases">
        <title>Pelagicoccus enzymogenes sp. nov. with an EPS production, isolated from marine sediment.</title>
        <authorList>
            <person name="Feng X."/>
        </authorList>
    </citation>
    <scope>NUCLEOTIDE SEQUENCE</scope>
    <source>
        <strain evidence="4">NFK12</strain>
    </source>
</reference>
<dbReference type="EMBL" id="JACYFG010000002">
    <property type="protein sequence ID" value="MBD5777895.1"/>
    <property type="molecule type" value="Genomic_DNA"/>
</dbReference>
<dbReference type="InterPro" id="IPR000683">
    <property type="entry name" value="Gfo/Idh/MocA-like_OxRdtase_N"/>
</dbReference>
<evidence type="ECO:0000313" key="5">
    <source>
        <dbReference type="Proteomes" id="UP000622317"/>
    </source>
</evidence>
<evidence type="ECO:0000313" key="4">
    <source>
        <dbReference type="EMBL" id="MBD5777895.1"/>
    </source>
</evidence>
<feature type="domain" description="Gfo/Idh/MocA-like oxidoreductase N-terminal" evidence="2">
    <location>
        <begin position="17"/>
        <end position="143"/>
    </location>
</feature>
<evidence type="ECO:0000256" key="1">
    <source>
        <dbReference type="ARBA" id="ARBA00023002"/>
    </source>
</evidence>
<dbReference type="InterPro" id="IPR036291">
    <property type="entry name" value="NAD(P)-bd_dom_sf"/>
</dbReference>
<evidence type="ECO:0000259" key="2">
    <source>
        <dbReference type="Pfam" id="PF01408"/>
    </source>
</evidence>
<evidence type="ECO:0000259" key="3">
    <source>
        <dbReference type="Pfam" id="PF22725"/>
    </source>
</evidence>
<organism evidence="4 5">
    <name type="scientific">Pelagicoccus enzymogenes</name>
    <dbReference type="NCBI Taxonomy" id="2773457"/>
    <lineage>
        <taxon>Bacteria</taxon>
        <taxon>Pseudomonadati</taxon>
        <taxon>Verrucomicrobiota</taxon>
        <taxon>Opitutia</taxon>
        <taxon>Puniceicoccales</taxon>
        <taxon>Pelagicoccaceae</taxon>
        <taxon>Pelagicoccus</taxon>
    </lineage>
</organism>
<gene>
    <name evidence="4" type="ORF">IEN85_00110</name>
</gene>
<dbReference type="InterPro" id="IPR055170">
    <property type="entry name" value="GFO_IDH_MocA-like_dom"/>
</dbReference>
<dbReference type="GO" id="GO:0016491">
    <property type="term" value="F:oxidoreductase activity"/>
    <property type="evidence" value="ECO:0007669"/>
    <property type="project" value="UniProtKB-KW"/>
</dbReference>
<feature type="domain" description="GFO/IDH/MocA-like oxidoreductase" evidence="3">
    <location>
        <begin position="154"/>
        <end position="284"/>
    </location>
</feature>
<keyword evidence="1" id="KW-0560">Oxidoreductase</keyword>
<dbReference type="InterPro" id="IPR050463">
    <property type="entry name" value="Gfo/Idh/MocA_oxidrdct_glycsds"/>
</dbReference>
<accession>A0A927F4G2</accession>
<dbReference type="PANTHER" id="PTHR43818:SF11">
    <property type="entry name" value="BCDNA.GH03377"/>
    <property type="match status" value="1"/>
</dbReference>
<dbReference type="Gene3D" id="3.30.360.10">
    <property type="entry name" value="Dihydrodipicolinate Reductase, domain 2"/>
    <property type="match status" value="1"/>
</dbReference>
<dbReference type="Pfam" id="PF01408">
    <property type="entry name" value="GFO_IDH_MocA"/>
    <property type="match status" value="1"/>
</dbReference>
<dbReference type="PANTHER" id="PTHR43818">
    <property type="entry name" value="BCDNA.GH03377"/>
    <property type="match status" value="1"/>
</dbReference>